<reference evidence="3" key="1">
    <citation type="submission" date="2016-03" db="EMBL/GenBank/DDBJ databases">
        <authorList>
            <person name="Ploux O."/>
        </authorList>
    </citation>
    <scope>NUCLEOTIDE SEQUENCE [LARGE SCALE GENOMIC DNA]</scope>
</reference>
<name>A0A142KCM1_9CAUD</name>
<dbReference type="OrthoDB" id="27456at10239"/>
<dbReference type="Gene3D" id="1.10.260.40">
    <property type="entry name" value="lambda repressor-like DNA-binding domains"/>
    <property type="match status" value="1"/>
</dbReference>
<dbReference type="RefSeq" id="YP_009300828.1">
    <property type="nucleotide sequence ID" value="NC_031226.1"/>
</dbReference>
<dbReference type="CDD" id="cd00093">
    <property type="entry name" value="HTH_XRE"/>
    <property type="match status" value="1"/>
</dbReference>
<dbReference type="SMART" id="SM00530">
    <property type="entry name" value="HTH_XRE"/>
    <property type="match status" value="1"/>
</dbReference>
<keyword evidence="3" id="KW-1185">Reference proteome</keyword>
<proteinExistence type="predicted"/>
<dbReference type="EMBL" id="KU963263">
    <property type="protein sequence ID" value="AMS03854.1"/>
    <property type="molecule type" value="Genomic_DNA"/>
</dbReference>
<feature type="domain" description="HTH cro/C1-type" evidence="1">
    <location>
        <begin position="9"/>
        <end position="64"/>
    </location>
</feature>
<accession>A0A142KCM1</accession>
<dbReference type="SUPFAM" id="SSF47413">
    <property type="entry name" value="lambda repressor-like DNA-binding domains"/>
    <property type="match status" value="1"/>
</dbReference>
<evidence type="ECO:0000259" key="1">
    <source>
        <dbReference type="PROSITE" id="PS50943"/>
    </source>
</evidence>
<dbReference type="Pfam" id="PF13560">
    <property type="entry name" value="HTH_31"/>
    <property type="match status" value="1"/>
</dbReference>
<dbReference type="Proteomes" id="UP000203465">
    <property type="component" value="Segment"/>
</dbReference>
<dbReference type="GeneID" id="29123679"/>
<evidence type="ECO:0000313" key="2">
    <source>
        <dbReference type="EMBL" id="AMS03854.1"/>
    </source>
</evidence>
<organism evidence="2 3">
    <name type="scientific">Gordonia phage BaxterFox</name>
    <dbReference type="NCBI Taxonomy" id="1821549"/>
    <lineage>
        <taxon>Viruses</taxon>
        <taxon>Duplodnaviria</taxon>
        <taxon>Heunggongvirae</taxon>
        <taxon>Uroviricota</taxon>
        <taxon>Caudoviricetes</taxon>
        <taxon>Nymbaxtervirinae</taxon>
        <taxon>Baxterfoxvirus</taxon>
        <taxon>Baxterfoxvirus baxterfox</taxon>
        <taxon>Baxtervirus baxterfox</taxon>
    </lineage>
</organism>
<sequence length="90" mass="10270">MRVKDGGQIRRWRKQRKYSQRELAYLVRRTQSTIYLIETGKLRTVTEDLGIAIAARLDVPWEDLFEAHEESLDDAVGHDSSSETHAAGVA</sequence>
<dbReference type="GO" id="GO:0003677">
    <property type="term" value="F:DNA binding"/>
    <property type="evidence" value="ECO:0007669"/>
    <property type="project" value="InterPro"/>
</dbReference>
<dbReference type="PROSITE" id="PS50943">
    <property type="entry name" value="HTH_CROC1"/>
    <property type="match status" value="1"/>
</dbReference>
<dbReference type="InterPro" id="IPR001387">
    <property type="entry name" value="Cro/C1-type_HTH"/>
</dbReference>
<gene>
    <name evidence="2" type="primary">44</name>
    <name evidence="2" type="ORF">SEA_BAXTERFOX_44</name>
</gene>
<protein>
    <submittedName>
        <fullName evidence="2">Helix-turn-helix DNA binding domain protein</fullName>
    </submittedName>
</protein>
<dbReference type="InterPro" id="IPR010982">
    <property type="entry name" value="Lambda_DNA-bd_dom_sf"/>
</dbReference>
<dbReference type="KEGG" id="vg:29123679"/>
<evidence type="ECO:0000313" key="3">
    <source>
        <dbReference type="Proteomes" id="UP000203465"/>
    </source>
</evidence>